<dbReference type="EMBL" id="JBHPKH010000198">
    <property type="protein sequence ID" value="MFC1573521.1"/>
    <property type="molecule type" value="Genomic_DNA"/>
</dbReference>
<dbReference type="InterPro" id="IPR051532">
    <property type="entry name" value="Ester_Hydrolysis_Enzymes"/>
</dbReference>
<evidence type="ECO:0000313" key="1">
    <source>
        <dbReference type="EMBL" id="MFC1573521.1"/>
    </source>
</evidence>
<dbReference type="Proteomes" id="UP001593833">
    <property type="component" value="Unassembled WGS sequence"/>
</dbReference>
<accession>A0ABV6YMI1</accession>
<evidence type="ECO:0008006" key="3">
    <source>
        <dbReference type="Google" id="ProtNLM"/>
    </source>
</evidence>
<organism evidence="1 2">
    <name type="scientific">Eiseniibacteriota bacterium</name>
    <dbReference type="NCBI Taxonomy" id="2212470"/>
    <lineage>
        <taxon>Bacteria</taxon>
        <taxon>Candidatus Eiseniibacteriota</taxon>
    </lineage>
</organism>
<evidence type="ECO:0000313" key="2">
    <source>
        <dbReference type="Proteomes" id="UP001593833"/>
    </source>
</evidence>
<name>A0ABV6YMI1_UNCEI</name>
<dbReference type="PANTHER" id="PTHR30383">
    <property type="entry name" value="THIOESTERASE 1/PROTEASE 1/LYSOPHOSPHOLIPASE L1"/>
    <property type="match status" value="1"/>
</dbReference>
<dbReference type="SUPFAM" id="SSF52266">
    <property type="entry name" value="SGNH hydrolase"/>
    <property type="match status" value="1"/>
</dbReference>
<gene>
    <name evidence="1" type="ORF">ACFL6M_08000</name>
</gene>
<reference evidence="1 2" key="1">
    <citation type="submission" date="2024-09" db="EMBL/GenBank/DDBJ databases">
        <authorList>
            <person name="D'Angelo T."/>
        </authorList>
    </citation>
    <scope>NUCLEOTIDE SEQUENCE [LARGE SCALE GENOMIC DNA]</scope>
    <source>
        <strain evidence="1">SAG AM-320-E07</strain>
    </source>
</reference>
<dbReference type="InterPro" id="IPR036514">
    <property type="entry name" value="SGNH_hydro_sf"/>
</dbReference>
<feature type="non-terminal residue" evidence="1">
    <location>
        <position position="169"/>
    </location>
</feature>
<dbReference type="Gene3D" id="3.40.50.1110">
    <property type="entry name" value="SGNH hydrolase"/>
    <property type="match status" value="1"/>
</dbReference>
<sequence>MQWHKATGFYMELRKHIRMAWTVWIGLAVLVILSSTVLAQEPIMPLGDSITHGGQGYASYRYPLWFNLEQGGYDVDLVGDLDEIYGSSPNLTWYPDYYTEFDRDHEGHWGWRTDEIADIIVGTVTSNEPDVVLVHLGTNDVGQMGAAGVSNADVYLRLIIDRIRTVRPA</sequence>
<keyword evidence="2" id="KW-1185">Reference proteome</keyword>
<comment type="caution">
    <text evidence="1">The sequence shown here is derived from an EMBL/GenBank/DDBJ whole genome shotgun (WGS) entry which is preliminary data.</text>
</comment>
<proteinExistence type="predicted"/>
<protein>
    <recommendedName>
        <fullName evidence="3">SGNH hydrolase-type esterase domain-containing protein</fullName>
    </recommendedName>
</protein>
<dbReference type="PANTHER" id="PTHR30383:SF5">
    <property type="entry name" value="SGNH HYDROLASE-TYPE ESTERASE DOMAIN-CONTAINING PROTEIN"/>
    <property type="match status" value="1"/>
</dbReference>